<proteinExistence type="predicted"/>
<feature type="transmembrane region" description="Helical" evidence="1">
    <location>
        <begin position="27"/>
        <end position="50"/>
    </location>
</feature>
<keyword evidence="1" id="KW-0812">Transmembrane</keyword>
<dbReference type="EMBL" id="KB468168">
    <property type="protein sequence ID" value="PCH44777.1"/>
    <property type="molecule type" value="Genomic_DNA"/>
</dbReference>
<organism evidence="2 3">
    <name type="scientific">Wolfiporia cocos (strain MD-104)</name>
    <name type="common">Brown rot fungus</name>
    <dbReference type="NCBI Taxonomy" id="742152"/>
    <lineage>
        <taxon>Eukaryota</taxon>
        <taxon>Fungi</taxon>
        <taxon>Dikarya</taxon>
        <taxon>Basidiomycota</taxon>
        <taxon>Agaricomycotina</taxon>
        <taxon>Agaricomycetes</taxon>
        <taxon>Polyporales</taxon>
        <taxon>Phaeolaceae</taxon>
        <taxon>Wolfiporia</taxon>
    </lineage>
</organism>
<keyword evidence="1" id="KW-0472">Membrane</keyword>
<accession>A0A2H3K8J6</accession>
<protein>
    <submittedName>
        <fullName evidence="2">Uncharacterized protein</fullName>
    </submittedName>
</protein>
<sequence length="565" mass="62729">MASVLLDSVVSSLRNLRTNGFVSRTRMFRLLCIIAHLILVSLHIVALVIWCLQIELDAIYPVNDSGIMSDTIVLSMQAFVTLDSCPRHRILMEWTWSRNPWSLETMGRPIFCGWDIFAPRQTFPVPMLNVTSALVYNQSEVNAGNAFGFWDDAVELLPYFERVDYTSTIGLCSANLYGIILPNNCSGYVDTTGAAANVSCGLLQNVTIDSPAAVSNDTSGLDWIQPNITTTTTEAFYNSIIAENNCRVAGSLSLVPYNNISQYDTQAQYQQDGPQLPGRNVIFMLATNTSSSDMQAQNNSTSINGCSLDWVQYIWSVDVQTSLLSPQNPILEFLPDNPLTSWQAWEPLQIYNYDWVTQMQNEFFSLVYMETFIMLRGYITLRQMLYLGDTLSLLKNSISVSSVSQFEADLANLTAIMYWSVMYLPPKSAQNASWNMTDLSFYVLSQKNFTSLAYGSSSIATRLHLNIIQISIGLGASTTLFLLAIHLTRFDGNIAPVTSLGVLQLLWLTDRQPSLSGDLGSIDNPTIENLRSAGAALQFDIMSKQSAVDGTTYETVVMDDQSALL</sequence>
<gene>
    <name evidence="2" type="ORF">WOLCODRAFT_19149</name>
</gene>
<reference evidence="2 3" key="1">
    <citation type="journal article" date="2012" name="Science">
        <title>The Paleozoic origin of enzymatic lignin decomposition reconstructed from 31 fungal genomes.</title>
        <authorList>
            <person name="Floudas D."/>
            <person name="Binder M."/>
            <person name="Riley R."/>
            <person name="Barry K."/>
            <person name="Blanchette R.A."/>
            <person name="Henrissat B."/>
            <person name="Martinez A.T."/>
            <person name="Otillar R."/>
            <person name="Spatafora J.W."/>
            <person name="Yadav J.S."/>
            <person name="Aerts A."/>
            <person name="Benoit I."/>
            <person name="Boyd A."/>
            <person name="Carlson A."/>
            <person name="Copeland A."/>
            <person name="Coutinho P.M."/>
            <person name="de Vries R.P."/>
            <person name="Ferreira P."/>
            <person name="Findley K."/>
            <person name="Foster B."/>
            <person name="Gaskell J."/>
            <person name="Glotzer D."/>
            <person name="Gorecki P."/>
            <person name="Heitman J."/>
            <person name="Hesse C."/>
            <person name="Hori C."/>
            <person name="Igarashi K."/>
            <person name="Jurgens J.A."/>
            <person name="Kallen N."/>
            <person name="Kersten P."/>
            <person name="Kohler A."/>
            <person name="Kuees U."/>
            <person name="Kumar T.K.A."/>
            <person name="Kuo A."/>
            <person name="LaButti K."/>
            <person name="Larrondo L.F."/>
            <person name="Lindquist E."/>
            <person name="Ling A."/>
            <person name="Lombard V."/>
            <person name="Lucas S."/>
            <person name="Lundell T."/>
            <person name="Martin R."/>
            <person name="McLaughlin D.J."/>
            <person name="Morgenstern I."/>
            <person name="Morin E."/>
            <person name="Murat C."/>
            <person name="Nagy L.G."/>
            <person name="Nolan M."/>
            <person name="Ohm R.A."/>
            <person name="Patyshakuliyeva A."/>
            <person name="Rokas A."/>
            <person name="Ruiz-Duenas F.J."/>
            <person name="Sabat G."/>
            <person name="Salamov A."/>
            <person name="Samejima M."/>
            <person name="Schmutz J."/>
            <person name="Slot J.C."/>
            <person name="St John F."/>
            <person name="Stenlid J."/>
            <person name="Sun H."/>
            <person name="Sun S."/>
            <person name="Syed K."/>
            <person name="Tsang A."/>
            <person name="Wiebenga A."/>
            <person name="Young D."/>
            <person name="Pisabarro A."/>
            <person name="Eastwood D.C."/>
            <person name="Martin F."/>
            <person name="Cullen D."/>
            <person name="Grigoriev I.V."/>
            <person name="Hibbett D.S."/>
        </authorList>
    </citation>
    <scope>NUCLEOTIDE SEQUENCE [LARGE SCALE GENOMIC DNA]</scope>
    <source>
        <strain evidence="2 3">MD-104</strain>
    </source>
</reference>
<dbReference type="AlphaFoldDB" id="A0A2H3K8J6"/>
<name>A0A2H3K8J6_WOLCO</name>
<dbReference type="STRING" id="742152.A0A2H3K8J6"/>
<dbReference type="OrthoDB" id="2644397at2759"/>
<evidence type="ECO:0000313" key="2">
    <source>
        <dbReference type="EMBL" id="PCH44777.1"/>
    </source>
</evidence>
<evidence type="ECO:0000313" key="3">
    <source>
        <dbReference type="Proteomes" id="UP000218811"/>
    </source>
</evidence>
<dbReference type="Proteomes" id="UP000218811">
    <property type="component" value="Unassembled WGS sequence"/>
</dbReference>
<evidence type="ECO:0000256" key="1">
    <source>
        <dbReference type="SAM" id="Phobius"/>
    </source>
</evidence>
<keyword evidence="3" id="KW-1185">Reference proteome</keyword>
<keyword evidence="1" id="KW-1133">Transmembrane helix</keyword>